<keyword evidence="3" id="KW-0479">Metal-binding</keyword>
<dbReference type="InterPro" id="IPR025877">
    <property type="entry name" value="MobA-like_NTP_Trfase"/>
</dbReference>
<keyword evidence="9" id="KW-0548">Nucleotidyltransferase</keyword>
<evidence type="ECO:0000256" key="6">
    <source>
        <dbReference type="ARBA" id="ARBA00023134"/>
    </source>
</evidence>
<dbReference type="PANTHER" id="PTHR19136">
    <property type="entry name" value="MOLYBDENUM COFACTOR GUANYLYLTRANSFERASE"/>
    <property type="match status" value="1"/>
</dbReference>
<keyword evidence="4" id="KW-0547">Nucleotide-binding</keyword>
<evidence type="ECO:0000256" key="3">
    <source>
        <dbReference type="ARBA" id="ARBA00022723"/>
    </source>
</evidence>
<keyword evidence="10" id="KW-1185">Reference proteome</keyword>
<keyword evidence="2" id="KW-0808">Transferase</keyword>
<name>A0ABP8V371_9GAMM</name>
<evidence type="ECO:0000256" key="5">
    <source>
        <dbReference type="ARBA" id="ARBA00022842"/>
    </source>
</evidence>
<keyword evidence="5" id="KW-0460">Magnesium</keyword>
<sequence length="170" mass="19224">MGCNKAHIAINDQPLWQYMLSLLNETHFREVIISGPEGLPDIIPGKGPISGLHTCLSKIPDNGHTQAVLILPVDMPLITSELLVQLVDQGQSLKTPLHYDNYQLPLYLPITEALRNYTEAVVHEADKRHYSLRRLIAHLHGSTIPVPDDQDWRFRNANTPDEWQHCLADV</sequence>
<dbReference type="CDD" id="cd02503">
    <property type="entry name" value="MobA"/>
    <property type="match status" value="1"/>
</dbReference>
<evidence type="ECO:0000313" key="9">
    <source>
        <dbReference type="EMBL" id="GAA4650272.1"/>
    </source>
</evidence>
<keyword evidence="7" id="KW-0501">Molybdenum cofactor biosynthesis</keyword>
<dbReference type="EMBL" id="BAABFL010000381">
    <property type="protein sequence ID" value="GAA4650272.1"/>
    <property type="molecule type" value="Genomic_DNA"/>
</dbReference>
<comment type="caution">
    <text evidence="9">The sequence shown here is derived from an EMBL/GenBank/DDBJ whole genome shotgun (WGS) entry which is preliminary data.</text>
</comment>
<reference evidence="10" key="1">
    <citation type="journal article" date="2019" name="Int. J. Syst. Evol. Microbiol.">
        <title>The Global Catalogue of Microorganisms (GCM) 10K type strain sequencing project: providing services to taxonomists for standard genome sequencing and annotation.</title>
        <authorList>
            <consortium name="The Broad Institute Genomics Platform"/>
            <consortium name="The Broad Institute Genome Sequencing Center for Infectious Disease"/>
            <person name="Wu L."/>
            <person name="Ma J."/>
        </authorList>
    </citation>
    <scope>NUCLEOTIDE SEQUENCE [LARGE SCALE GENOMIC DNA]</scope>
    <source>
        <strain evidence="10">JCM 17805</strain>
    </source>
</reference>
<dbReference type="Pfam" id="PF12804">
    <property type="entry name" value="NTP_transf_3"/>
    <property type="match status" value="1"/>
</dbReference>
<keyword evidence="6" id="KW-0342">GTP-binding</keyword>
<feature type="domain" description="MobA-like NTP transferase" evidence="8">
    <location>
        <begin position="1"/>
        <end position="137"/>
    </location>
</feature>
<dbReference type="SUPFAM" id="SSF53448">
    <property type="entry name" value="Nucleotide-diphospho-sugar transferases"/>
    <property type="match status" value="1"/>
</dbReference>
<proteinExistence type="predicted"/>
<evidence type="ECO:0000259" key="8">
    <source>
        <dbReference type="Pfam" id="PF12804"/>
    </source>
</evidence>
<gene>
    <name evidence="9" type="ORF">GCM10023116_25550</name>
</gene>
<dbReference type="InterPro" id="IPR029044">
    <property type="entry name" value="Nucleotide-diphossugar_trans"/>
</dbReference>
<evidence type="ECO:0000256" key="1">
    <source>
        <dbReference type="ARBA" id="ARBA00022490"/>
    </source>
</evidence>
<dbReference type="Proteomes" id="UP001500604">
    <property type="component" value="Unassembled WGS sequence"/>
</dbReference>
<keyword evidence="1" id="KW-0963">Cytoplasm</keyword>
<evidence type="ECO:0000256" key="2">
    <source>
        <dbReference type="ARBA" id="ARBA00022679"/>
    </source>
</evidence>
<accession>A0ABP8V371</accession>
<dbReference type="PANTHER" id="PTHR19136:SF81">
    <property type="entry name" value="MOLYBDENUM COFACTOR GUANYLYLTRANSFERASE"/>
    <property type="match status" value="1"/>
</dbReference>
<dbReference type="Gene3D" id="3.90.550.10">
    <property type="entry name" value="Spore Coat Polysaccharide Biosynthesis Protein SpsA, Chain A"/>
    <property type="match status" value="1"/>
</dbReference>
<dbReference type="GO" id="GO:0016779">
    <property type="term" value="F:nucleotidyltransferase activity"/>
    <property type="evidence" value="ECO:0007669"/>
    <property type="project" value="UniProtKB-KW"/>
</dbReference>
<evidence type="ECO:0000313" key="10">
    <source>
        <dbReference type="Proteomes" id="UP001500604"/>
    </source>
</evidence>
<organism evidence="9 10">
    <name type="scientific">Kistimonas scapharcae</name>
    <dbReference type="NCBI Taxonomy" id="1036133"/>
    <lineage>
        <taxon>Bacteria</taxon>
        <taxon>Pseudomonadati</taxon>
        <taxon>Pseudomonadota</taxon>
        <taxon>Gammaproteobacteria</taxon>
        <taxon>Oceanospirillales</taxon>
        <taxon>Endozoicomonadaceae</taxon>
        <taxon>Kistimonas</taxon>
    </lineage>
</organism>
<dbReference type="InterPro" id="IPR013482">
    <property type="entry name" value="Molybde_CF_guanTrfase"/>
</dbReference>
<evidence type="ECO:0000256" key="4">
    <source>
        <dbReference type="ARBA" id="ARBA00022741"/>
    </source>
</evidence>
<evidence type="ECO:0000256" key="7">
    <source>
        <dbReference type="ARBA" id="ARBA00023150"/>
    </source>
</evidence>
<protein>
    <submittedName>
        <fullName evidence="9">Molybdenum cofactor guanylyltransferase</fullName>
    </submittedName>
</protein>